<sequence>MDPISTVHSLCRPICRVFIPQNPNFDFAPPSPTINTRLRSQLKISVSILSQIFLDRAFSSPPQILKEKRERNSNPNPNPLGSNLLISSFPRYLFARSFLLVSLPSTSLPMTLLRAHAFYHFAPITPAIFPKCHRHLSLLQHGDAQMIKTGFNPNTYRSNHLMESLLQRGELSQARQLFDEMPHRNTISTNTLISGFVKSGNLSDARQMFDRMTDRNMVSWTILIGGYAQSKRTHEAFKLFSEMRSAGAKPDHVTYVSLLSGYVDEESLNLVIQVHAHVVKLGFGSTFLVSNTLVDSYCKCRSLNAACQLFEEMPERDCVTFNALITGHAKDGSCENSMRLFLEMQSFGLKPSEFTFAAVLSASTGLGVLGLGQQIHGLVIKSHLGWNVFVSNALLDFYSKCDCLTEARRLFDGMPELDCVSYNVIITGYAWNGQSKESLDLFRELQFKGFDRKQYPFSIVLNIAAAMPNLEMGRQIHAQAILTSTESDILVGNSLIDMYAKCGSMETAEMIFRNRMDRNSVSWTAMITGHVQSGSHEEAVKLFSEMYRANVKSDQATFSSVLRALASLALIGLGKQLHSYIIRLGYMANVFAGSALLDMYAKCGCIKEAMQAFDEMPDRNLVSWNAMIAAYSQNGHANAAIRLFEDMLECGMPADSVTFLNVLSACSHGGLVAEGFRYFDSMTKLFKINPKREHYACMVDVLGRMGRLDEAEKLIAEMPFEPDCIMWSSILNSCRIHGNQELGQRAADQLFKMELKDAAPYVIMSNIYAAAGRWEDVGKVKKAMKDRGVKKEPASSWVEIKEKIYSFSANDDFYLQWDEIRRMIDMLSDQMEKEGYTPDTSCTLHNVEEETKAELLRYHSERLAIAFALIHTAPESPIRIMKNLRACTDCHAAIKIISKIVGSDRAAAEGILRSISSAGRLQLKGIIRERFWVEHLNGNEEIRITKSNWCHCTLNSCVHYMVS</sequence>
<protein>
    <submittedName>
        <fullName evidence="1">Uncharacterized protein</fullName>
    </submittedName>
</protein>
<organism evidence="1 2">
    <name type="scientific">Persea americana</name>
    <name type="common">Avocado</name>
    <dbReference type="NCBI Taxonomy" id="3435"/>
    <lineage>
        <taxon>Eukaryota</taxon>
        <taxon>Viridiplantae</taxon>
        <taxon>Streptophyta</taxon>
        <taxon>Embryophyta</taxon>
        <taxon>Tracheophyta</taxon>
        <taxon>Spermatophyta</taxon>
        <taxon>Magnoliopsida</taxon>
        <taxon>Magnoliidae</taxon>
        <taxon>Laurales</taxon>
        <taxon>Lauraceae</taxon>
        <taxon>Persea</taxon>
    </lineage>
</organism>
<reference evidence="1 2" key="1">
    <citation type="journal article" date="2022" name="Hortic Res">
        <title>A haplotype resolved chromosomal level avocado genome allows analysis of novel avocado genes.</title>
        <authorList>
            <person name="Nath O."/>
            <person name="Fletcher S.J."/>
            <person name="Hayward A."/>
            <person name="Shaw L.M."/>
            <person name="Masouleh A.K."/>
            <person name="Furtado A."/>
            <person name="Henry R.J."/>
            <person name="Mitter N."/>
        </authorList>
    </citation>
    <scope>NUCLEOTIDE SEQUENCE [LARGE SCALE GENOMIC DNA]</scope>
    <source>
        <strain evidence="2">cv. Hass</strain>
    </source>
</reference>
<gene>
    <name evidence="1" type="ORF">MRB53_028510</name>
</gene>
<keyword evidence="2" id="KW-1185">Reference proteome</keyword>
<evidence type="ECO:0000313" key="1">
    <source>
        <dbReference type="EMBL" id="KAJ8619981.1"/>
    </source>
</evidence>
<comment type="caution">
    <text evidence="1">The sequence shown here is derived from an EMBL/GenBank/DDBJ whole genome shotgun (WGS) entry which is preliminary data.</text>
</comment>
<accession>A0ACC2KFW4</accession>
<dbReference type="EMBL" id="CM056817">
    <property type="protein sequence ID" value="KAJ8619981.1"/>
    <property type="molecule type" value="Genomic_DNA"/>
</dbReference>
<name>A0ACC2KFW4_PERAE</name>
<evidence type="ECO:0000313" key="2">
    <source>
        <dbReference type="Proteomes" id="UP001234297"/>
    </source>
</evidence>
<proteinExistence type="predicted"/>
<dbReference type="Proteomes" id="UP001234297">
    <property type="component" value="Chromosome 9"/>
</dbReference>